<keyword evidence="2" id="KW-1185">Reference proteome</keyword>
<dbReference type="EMBL" id="AP009152">
    <property type="protein sequence ID" value="BAG30403.1"/>
    <property type="molecule type" value="Genomic_DNA"/>
</dbReference>
<evidence type="ECO:0000313" key="2">
    <source>
        <dbReference type="Proteomes" id="UP000008838"/>
    </source>
</evidence>
<name>B2GHC7_KOCRD</name>
<gene>
    <name evidence="1" type="ordered locus">KRH_20560</name>
</gene>
<sequence>MPHGLRSRGDPVTVTGRPTRRTRTMDIFTSVIQNLGTIAGIVLDFLKAFGVAG</sequence>
<dbReference type="KEGG" id="krh:KRH_20560"/>
<reference evidence="1 2" key="1">
    <citation type="journal article" date="2008" name="J. Bacteriol.">
        <title>Complete genome sequence of the soil actinomycete Kocuria rhizophila.</title>
        <authorList>
            <person name="Takarada H."/>
            <person name="Sekine M."/>
            <person name="Kosugi H."/>
            <person name="Matsuo Y."/>
            <person name="Fujisawa T."/>
            <person name="Omata S."/>
            <person name="Kishi E."/>
            <person name="Shimizu A."/>
            <person name="Tsukatani N."/>
            <person name="Tanikawa S."/>
            <person name="Fujita N."/>
            <person name="Harayama S."/>
        </authorList>
    </citation>
    <scope>NUCLEOTIDE SEQUENCE [LARGE SCALE GENOMIC DNA]</scope>
    <source>
        <strain evidence="2">ATCC 9341 / DSM 348 / NBRC 103217 / DC2201</strain>
    </source>
</reference>
<organism evidence="1 2">
    <name type="scientific">Kocuria rhizophila (strain ATCC 9341 / DSM 348 / NBRC 103217 / DC2201)</name>
    <dbReference type="NCBI Taxonomy" id="378753"/>
    <lineage>
        <taxon>Bacteria</taxon>
        <taxon>Bacillati</taxon>
        <taxon>Actinomycetota</taxon>
        <taxon>Actinomycetes</taxon>
        <taxon>Micrococcales</taxon>
        <taxon>Micrococcaceae</taxon>
        <taxon>Kocuria</taxon>
    </lineage>
</organism>
<dbReference type="STRING" id="378753.KRH_20560"/>
<evidence type="ECO:0000313" key="1">
    <source>
        <dbReference type="EMBL" id="BAG30403.1"/>
    </source>
</evidence>
<dbReference type="AlphaFoldDB" id="B2GHC7"/>
<accession>B2GHC7</accession>
<dbReference type="Proteomes" id="UP000008838">
    <property type="component" value="Chromosome"/>
</dbReference>
<proteinExistence type="predicted"/>
<dbReference type="HOGENOM" id="CLU_3062558_0_0_11"/>
<protein>
    <submittedName>
        <fullName evidence="1">Uncharacterized protein</fullName>
    </submittedName>
</protein>